<proteinExistence type="predicted"/>
<dbReference type="EMBL" id="BKCP01005772">
    <property type="protein sequence ID" value="GER39908.1"/>
    <property type="molecule type" value="Genomic_DNA"/>
</dbReference>
<evidence type="ECO:0000313" key="1">
    <source>
        <dbReference type="EMBL" id="GER39908.1"/>
    </source>
</evidence>
<name>A0A5A7Q4S5_STRAF</name>
<keyword evidence="1" id="KW-0407">Ion channel</keyword>
<keyword evidence="2" id="KW-1185">Reference proteome</keyword>
<dbReference type="AlphaFoldDB" id="A0A5A7Q4S5"/>
<comment type="caution">
    <text evidence="1">The sequence shown here is derived from an EMBL/GenBank/DDBJ whole genome shotgun (WGS) entry which is preliminary data.</text>
</comment>
<reference evidence="2" key="1">
    <citation type="journal article" date="2019" name="Curr. Biol.">
        <title>Genome Sequence of Striga asiatica Provides Insight into the Evolution of Plant Parasitism.</title>
        <authorList>
            <person name="Yoshida S."/>
            <person name="Kim S."/>
            <person name="Wafula E.K."/>
            <person name="Tanskanen J."/>
            <person name="Kim Y.M."/>
            <person name="Honaas L."/>
            <person name="Yang Z."/>
            <person name="Spallek T."/>
            <person name="Conn C.E."/>
            <person name="Ichihashi Y."/>
            <person name="Cheong K."/>
            <person name="Cui S."/>
            <person name="Der J.P."/>
            <person name="Gundlach H."/>
            <person name="Jiao Y."/>
            <person name="Hori C."/>
            <person name="Ishida J.K."/>
            <person name="Kasahara H."/>
            <person name="Kiba T."/>
            <person name="Kim M.S."/>
            <person name="Koo N."/>
            <person name="Laohavisit A."/>
            <person name="Lee Y.H."/>
            <person name="Lumba S."/>
            <person name="McCourt P."/>
            <person name="Mortimer J.C."/>
            <person name="Mutuku J.M."/>
            <person name="Nomura T."/>
            <person name="Sasaki-Sekimoto Y."/>
            <person name="Seto Y."/>
            <person name="Wang Y."/>
            <person name="Wakatake T."/>
            <person name="Sakakibara H."/>
            <person name="Demura T."/>
            <person name="Yamaguchi S."/>
            <person name="Yoneyama K."/>
            <person name="Manabe R.I."/>
            <person name="Nelson D.C."/>
            <person name="Schulman A.H."/>
            <person name="Timko M.P."/>
            <person name="dePamphilis C.W."/>
            <person name="Choi D."/>
            <person name="Shirasu K."/>
        </authorList>
    </citation>
    <scope>NUCLEOTIDE SEQUENCE [LARGE SCALE GENOMIC DNA]</scope>
    <source>
        <strain evidence="2">cv. UVA1</strain>
    </source>
</reference>
<keyword evidence="1" id="KW-0406">Ion transport</keyword>
<dbReference type="Proteomes" id="UP000325081">
    <property type="component" value="Unassembled WGS sequence"/>
</dbReference>
<dbReference type="GO" id="GO:0034220">
    <property type="term" value="P:monoatomic ion transmembrane transport"/>
    <property type="evidence" value="ECO:0007669"/>
    <property type="project" value="UniProtKB-KW"/>
</dbReference>
<sequence>MSLVMGSSPCSNGSRRGYRWWTAVADDGAGADWCSEAVESDITAALLWICGGGNGFRERESVLTFEIRRCCSLLQTAVDHHYNSVAARRCNSVAARRCRLRHTRTPFKRAIPQLASEPTHTETVAFLNNHRIPPPQGSRCAAVG</sequence>
<keyword evidence="1" id="KW-0813">Transport</keyword>
<organism evidence="1 2">
    <name type="scientific">Striga asiatica</name>
    <name type="common">Asiatic witchweed</name>
    <name type="synonym">Buchnera asiatica</name>
    <dbReference type="NCBI Taxonomy" id="4170"/>
    <lineage>
        <taxon>Eukaryota</taxon>
        <taxon>Viridiplantae</taxon>
        <taxon>Streptophyta</taxon>
        <taxon>Embryophyta</taxon>
        <taxon>Tracheophyta</taxon>
        <taxon>Spermatophyta</taxon>
        <taxon>Magnoliopsida</taxon>
        <taxon>eudicotyledons</taxon>
        <taxon>Gunneridae</taxon>
        <taxon>Pentapetalae</taxon>
        <taxon>asterids</taxon>
        <taxon>lamiids</taxon>
        <taxon>Lamiales</taxon>
        <taxon>Orobanchaceae</taxon>
        <taxon>Buchnereae</taxon>
        <taxon>Striga</taxon>
    </lineage>
</organism>
<protein>
    <submittedName>
        <fullName evidence="1">Inward rectifier potassium channel 13</fullName>
    </submittedName>
</protein>
<evidence type="ECO:0000313" key="2">
    <source>
        <dbReference type="Proteomes" id="UP000325081"/>
    </source>
</evidence>
<gene>
    <name evidence="1" type="ORF">STAS_16557</name>
</gene>
<accession>A0A5A7Q4S5</accession>